<keyword evidence="4" id="KW-0511">Multifunctional enzyme</keyword>
<evidence type="ECO:0000313" key="8">
    <source>
        <dbReference type="Proteomes" id="UP000320762"/>
    </source>
</evidence>
<accession>A0A550CK26</accession>
<keyword evidence="3" id="KW-0436">Ligase</keyword>
<dbReference type="AlphaFoldDB" id="A0A550CK26"/>
<dbReference type="Gene3D" id="3.40.50.1820">
    <property type="entry name" value="alpha/beta hydrolase"/>
    <property type="match status" value="1"/>
</dbReference>
<dbReference type="InterPro" id="IPR020845">
    <property type="entry name" value="AMP-binding_CS"/>
</dbReference>
<keyword evidence="2" id="KW-0597">Phosphoprotein</keyword>
<dbReference type="InterPro" id="IPR000873">
    <property type="entry name" value="AMP-dep_synth/lig_dom"/>
</dbReference>
<dbReference type="SUPFAM" id="SSF52777">
    <property type="entry name" value="CoA-dependent acyltransferases"/>
    <property type="match status" value="2"/>
</dbReference>
<evidence type="ECO:0000259" key="6">
    <source>
        <dbReference type="PROSITE" id="PS50075"/>
    </source>
</evidence>
<organism evidence="7 8">
    <name type="scientific">Schizophyllum amplum</name>
    <dbReference type="NCBI Taxonomy" id="97359"/>
    <lineage>
        <taxon>Eukaryota</taxon>
        <taxon>Fungi</taxon>
        <taxon>Dikarya</taxon>
        <taxon>Basidiomycota</taxon>
        <taxon>Agaricomycotina</taxon>
        <taxon>Agaricomycetes</taxon>
        <taxon>Agaricomycetidae</taxon>
        <taxon>Agaricales</taxon>
        <taxon>Schizophyllaceae</taxon>
        <taxon>Schizophyllum</taxon>
    </lineage>
</organism>
<dbReference type="PROSITE" id="PS50075">
    <property type="entry name" value="CARRIER"/>
    <property type="match status" value="1"/>
</dbReference>
<dbReference type="InterPro" id="IPR020806">
    <property type="entry name" value="PKS_PP-bd"/>
</dbReference>
<evidence type="ECO:0000256" key="3">
    <source>
        <dbReference type="ARBA" id="ARBA00022598"/>
    </source>
</evidence>
<dbReference type="Gene3D" id="3.30.300.30">
    <property type="match status" value="1"/>
</dbReference>
<dbReference type="Gene3D" id="3.30.559.10">
    <property type="entry name" value="Chloramphenicol acetyltransferase-like domain"/>
    <property type="match status" value="1"/>
</dbReference>
<evidence type="ECO:0000313" key="7">
    <source>
        <dbReference type="EMBL" id="TRM65127.1"/>
    </source>
</evidence>
<dbReference type="GO" id="GO:0044550">
    <property type="term" value="P:secondary metabolite biosynthetic process"/>
    <property type="evidence" value="ECO:0007669"/>
    <property type="project" value="TreeGrafter"/>
</dbReference>
<dbReference type="InterPro" id="IPR023213">
    <property type="entry name" value="CAT-like_dom_sf"/>
</dbReference>
<evidence type="ECO:0000256" key="5">
    <source>
        <dbReference type="SAM" id="MobiDB-lite"/>
    </source>
</evidence>
<keyword evidence="8" id="KW-1185">Reference proteome</keyword>
<dbReference type="CDD" id="cd05930">
    <property type="entry name" value="A_NRPS"/>
    <property type="match status" value="1"/>
</dbReference>
<evidence type="ECO:0000256" key="4">
    <source>
        <dbReference type="ARBA" id="ARBA00023268"/>
    </source>
</evidence>
<sequence length="1193" mass="130817">MNVDMTCAQAVEATTLALKEHAKCPPSNKISLDTVLYSEDFGSVHFNSSSWDTFSFAISFDGPSSCVFAGDARLYSPKNVACIADTVLDALDIISRFPTTTIADFVFSNTLQRLANVGISTAPPVSPSYKETTLRDAFRHAVKTYPTVVALTDGDEDLTYTEFDILTDMLADMISEAFSEHRDANSIATCIPSSPLAIIVFYAIIKYGAAYVPLDVRSPEARLKMLLADCGAAMLITSAASPIMEGLSLRTLDVTDFIDKAKSRIPDWRASARSLWRARPSDLAYVMYTSGSTGIPKGVCMSASAVLSLAYDRGMARIVPGMRVAQISNLAWDGSVFDVWCTLTVGATLVCFSTYDVLEPTRLADLFRNRRVDATFIATSLFRHALITAPRLFADLRLVVVGGELLDFVQCRRFREVNKHGELVNGYGPTETCFVAVAHKIDRTLEQGPVPIGRPFKHTQCVVLDARGHLVPPGIPGELYIGGRGVGSGYLNRPAETAAAFIRMSIPGLDQAPSIFYRTGDVVRWLPSGDMQFERRLQAGQVKIRGQRFELAEVEAAIISTGLANDVSVSYVKPVDGRPPYLAAFMVPENENDSALTLAALTRAMKGVVAAYMIPHALYIRGSLPLNNNGKLDRRTLDSEALEHDGHAQADTPRLSPVHSAPKDGDHSTESRICAIFSEILGGRRIDVTDDFLDVGGHSLLAMQLKWRLDKELGVFVTMRDIFQGATAQRFAELFARRKADATRSIADVASTLPDANLREYPLSACSRWQYSVSRSVLAEDAVSHTPFWLRLSGDLNEAFLESALQDIVRRQDILRTVFDEVDGHPRARVLDRLPSLQVIDVPQDLTGDALNTLFRHHASRPFDIALEPPFRPILFRLTPQKRVLLLSLDHLVTDGYSEDIIFKELREMYAAICDGRTAALPDLVVTCADVARWEHSEHFAALIAPQLGYWTSQLQGCSPAAFEPDLPRADPGTSAIAGASVPIVLSEQLVERLDIACGAAGATFAMALMAVLRVVHFRRTGSLDAVLGGATANRQRAELAHLQGMFATALLYRIRIVPGQSFRDLLQQTRDLAAEGMANTDAHMATILEALWERGAVPEGSVPLRVAMGYVVHDATSAQAGNVKMERMEVNMHVVQFDMEIYFDRINGTDKITGQINYRRDLYGSAYMEGIAADVEHILAEFAETSDFTVEG</sequence>
<dbReference type="Pfam" id="PF00668">
    <property type="entry name" value="Condensation"/>
    <property type="match status" value="1"/>
</dbReference>
<feature type="domain" description="Carrier" evidence="6">
    <location>
        <begin position="664"/>
        <end position="739"/>
    </location>
</feature>
<dbReference type="SUPFAM" id="SSF47336">
    <property type="entry name" value="ACP-like"/>
    <property type="match status" value="1"/>
</dbReference>
<dbReference type="InterPro" id="IPR009081">
    <property type="entry name" value="PP-bd_ACP"/>
</dbReference>
<dbReference type="InterPro" id="IPR010071">
    <property type="entry name" value="AA_adenyl_dom"/>
</dbReference>
<dbReference type="GO" id="GO:0043041">
    <property type="term" value="P:amino acid activation for nonribosomal peptide biosynthetic process"/>
    <property type="evidence" value="ECO:0007669"/>
    <property type="project" value="TreeGrafter"/>
</dbReference>
<dbReference type="GO" id="GO:0031177">
    <property type="term" value="F:phosphopantetheine binding"/>
    <property type="evidence" value="ECO:0007669"/>
    <property type="project" value="InterPro"/>
</dbReference>
<feature type="region of interest" description="Disordered" evidence="5">
    <location>
        <begin position="644"/>
        <end position="668"/>
    </location>
</feature>
<dbReference type="Pfam" id="PF00501">
    <property type="entry name" value="AMP-binding"/>
    <property type="match status" value="1"/>
</dbReference>
<dbReference type="Pfam" id="PF00550">
    <property type="entry name" value="PP-binding"/>
    <property type="match status" value="1"/>
</dbReference>
<dbReference type="GO" id="GO:0005737">
    <property type="term" value="C:cytoplasm"/>
    <property type="evidence" value="ECO:0007669"/>
    <property type="project" value="TreeGrafter"/>
</dbReference>
<gene>
    <name evidence="7" type="ORF">BD626DRAFT_567965</name>
</gene>
<dbReference type="GO" id="GO:0016874">
    <property type="term" value="F:ligase activity"/>
    <property type="evidence" value="ECO:0007669"/>
    <property type="project" value="UniProtKB-KW"/>
</dbReference>
<dbReference type="STRING" id="97359.A0A550CK26"/>
<dbReference type="Gene3D" id="2.30.38.10">
    <property type="entry name" value="Luciferase, Domain 3"/>
    <property type="match status" value="1"/>
</dbReference>
<evidence type="ECO:0000256" key="2">
    <source>
        <dbReference type="ARBA" id="ARBA00022553"/>
    </source>
</evidence>
<dbReference type="Gene3D" id="3.40.50.980">
    <property type="match status" value="2"/>
</dbReference>
<dbReference type="PROSITE" id="PS00455">
    <property type="entry name" value="AMP_BINDING"/>
    <property type="match status" value="1"/>
</dbReference>
<dbReference type="Gene3D" id="3.30.559.30">
    <property type="entry name" value="Nonribosomal peptide synthetase, condensation domain"/>
    <property type="match status" value="1"/>
</dbReference>
<dbReference type="InterPro" id="IPR045851">
    <property type="entry name" value="AMP-bd_C_sf"/>
</dbReference>
<dbReference type="NCBIfam" id="TIGR01733">
    <property type="entry name" value="AA-adenyl-dom"/>
    <property type="match status" value="1"/>
</dbReference>
<dbReference type="EMBL" id="VDMD01000006">
    <property type="protein sequence ID" value="TRM65127.1"/>
    <property type="molecule type" value="Genomic_DNA"/>
</dbReference>
<dbReference type="PANTHER" id="PTHR45527">
    <property type="entry name" value="NONRIBOSOMAL PEPTIDE SYNTHETASE"/>
    <property type="match status" value="1"/>
</dbReference>
<reference evidence="7 8" key="1">
    <citation type="journal article" date="2019" name="New Phytol.">
        <title>Comparative genomics reveals unique wood-decay strategies and fruiting body development in the Schizophyllaceae.</title>
        <authorList>
            <person name="Almasi E."/>
            <person name="Sahu N."/>
            <person name="Krizsan K."/>
            <person name="Balint B."/>
            <person name="Kovacs G.M."/>
            <person name="Kiss B."/>
            <person name="Cseklye J."/>
            <person name="Drula E."/>
            <person name="Henrissat B."/>
            <person name="Nagy I."/>
            <person name="Chovatia M."/>
            <person name="Adam C."/>
            <person name="LaButti K."/>
            <person name="Lipzen A."/>
            <person name="Riley R."/>
            <person name="Grigoriev I.V."/>
            <person name="Nagy L.G."/>
        </authorList>
    </citation>
    <scope>NUCLEOTIDE SEQUENCE [LARGE SCALE GENOMIC DNA]</scope>
    <source>
        <strain evidence="7 8">NL-1724</strain>
    </source>
</reference>
<dbReference type="Proteomes" id="UP000320762">
    <property type="component" value="Unassembled WGS sequence"/>
</dbReference>
<dbReference type="InterPro" id="IPR036736">
    <property type="entry name" value="ACP-like_sf"/>
</dbReference>
<dbReference type="InterPro" id="IPR001242">
    <property type="entry name" value="Condensation_dom"/>
</dbReference>
<protein>
    <recommendedName>
        <fullName evidence="6">Carrier domain-containing protein</fullName>
    </recommendedName>
</protein>
<keyword evidence="1" id="KW-0596">Phosphopantetheine</keyword>
<comment type="caution">
    <text evidence="7">The sequence shown here is derived from an EMBL/GenBank/DDBJ whole genome shotgun (WGS) entry which is preliminary data.</text>
</comment>
<dbReference type="SUPFAM" id="SSF56801">
    <property type="entry name" value="Acetyl-CoA synthetase-like"/>
    <property type="match status" value="1"/>
</dbReference>
<dbReference type="InterPro" id="IPR029058">
    <property type="entry name" value="AB_hydrolase_fold"/>
</dbReference>
<dbReference type="PANTHER" id="PTHR45527:SF1">
    <property type="entry name" value="FATTY ACID SYNTHASE"/>
    <property type="match status" value="1"/>
</dbReference>
<name>A0A550CK26_9AGAR</name>
<dbReference type="OrthoDB" id="408177at2759"/>
<evidence type="ECO:0000256" key="1">
    <source>
        <dbReference type="ARBA" id="ARBA00022450"/>
    </source>
</evidence>
<proteinExistence type="predicted"/>
<dbReference type="SMART" id="SM00823">
    <property type="entry name" value="PKS_PP"/>
    <property type="match status" value="1"/>
</dbReference>